<reference evidence="1 2" key="1">
    <citation type="submission" date="2018-01" db="EMBL/GenBank/DDBJ databases">
        <authorList>
            <person name="Fu G.-Y."/>
        </authorList>
    </citation>
    <scope>NUCLEOTIDE SEQUENCE [LARGE SCALE GENOMIC DNA]</scope>
    <source>
        <strain evidence="1 2">SY39</strain>
    </source>
</reference>
<dbReference type="InterPro" id="IPR006311">
    <property type="entry name" value="TAT_signal"/>
</dbReference>
<dbReference type="KEGG" id="atw:C0099_01505"/>
<evidence type="ECO:0000313" key="1">
    <source>
        <dbReference type="EMBL" id="AUN93725.1"/>
    </source>
</evidence>
<dbReference type="Proteomes" id="UP000242205">
    <property type="component" value="Chromosome"/>
</dbReference>
<organism evidence="1 2">
    <name type="scientific">Pseudazoarcus pumilus</name>
    <dbReference type="NCBI Taxonomy" id="2067960"/>
    <lineage>
        <taxon>Bacteria</taxon>
        <taxon>Pseudomonadati</taxon>
        <taxon>Pseudomonadota</taxon>
        <taxon>Betaproteobacteria</taxon>
        <taxon>Rhodocyclales</taxon>
        <taxon>Zoogloeaceae</taxon>
        <taxon>Pseudazoarcus</taxon>
    </lineage>
</organism>
<dbReference type="RefSeq" id="WP_102245799.1">
    <property type="nucleotide sequence ID" value="NZ_CP025682.1"/>
</dbReference>
<sequence>MSEQHHPAVEADSSRPTGRRRLLQALALGGVSAAVLPEKWVKPVIDTVIVPAHAQATIVSITGIYSNNLQQGMMVPGGIFERLANFVIPSAHAQQSLATFPSQCVSFDCSDNPDVVVRYWDSTRVDSYSNAIVQISQDNRIGDVEIGGYNFTNLVATNTLLLGRVTNVSNTIHSESFQLGPGGECIPT</sequence>
<evidence type="ECO:0000313" key="2">
    <source>
        <dbReference type="Proteomes" id="UP000242205"/>
    </source>
</evidence>
<dbReference type="AlphaFoldDB" id="A0A2I6S3A5"/>
<dbReference type="PROSITE" id="PS51318">
    <property type="entry name" value="TAT"/>
    <property type="match status" value="1"/>
</dbReference>
<gene>
    <name evidence="1" type="ORF">C0099_01505</name>
</gene>
<keyword evidence="2" id="KW-1185">Reference proteome</keyword>
<proteinExistence type="predicted"/>
<accession>A0A2I6S3A5</accession>
<dbReference type="EMBL" id="CP025682">
    <property type="protein sequence ID" value="AUN93725.1"/>
    <property type="molecule type" value="Genomic_DNA"/>
</dbReference>
<name>A0A2I6S3A5_9RHOO</name>
<protein>
    <submittedName>
        <fullName evidence="1">Uncharacterized protein</fullName>
    </submittedName>
</protein>